<organism evidence="7 8">
    <name type="scientific">Oleispira antarctica RB-8</name>
    <dbReference type="NCBI Taxonomy" id="698738"/>
    <lineage>
        <taxon>Bacteria</taxon>
        <taxon>Pseudomonadati</taxon>
        <taxon>Pseudomonadota</taxon>
        <taxon>Gammaproteobacteria</taxon>
        <taxon>Oceanospirillales</taxon>
        <taxon>Oceanospirillaceae</taxon>
        <taxon>Oleispira</taxon>
    </lineage>
</organism>
<dbReference type="PATRIC" id="fig|698738.3.peg.1026"/>
<keyword evidence="8" id="KW-1185">Reference proteome</keyword>
<comment type="similarity">
    <text evidence="5">Belongs to the L2HGDH family.</text>
</comment>
<dbReference type="HOGENOM" id="CLU_024775_1_1_6"/>
<keyword evidence="4" id="KW-0560">Oxidoreductase</keyword>
<evidence type="ECO:0000256" key="4">
    <source>
        <dbReference type="ARBA" id="ARBA00023002"/>
    </source>
</evidence>
<sequence>MEHFDHCIIGAGVVGLAIAFKLSQQQPQAKILLIESHNQFGSETSSRNSEVIHAGIYYPENSLKAELCHQGSNQLYQFCEDYGVPYKRIGKLIVASAESDVDKLAVIQKNALKNNVFLDYLNQRDCYKIEPNVTAKAALISPNTGIIDSHQYMQTLLTLAEQQGVLYSPNTRFINAEENTQGFNVRVNTPDGPFNFCCQYLINSAGLHAPYIAKAIFTASKAATEPRLSAFSSIPQYHFCRGQYFSYQDNAPFSHLIYPIPSQNIAGLGIHATLDLSGQVRFGPDVEFVETLDYSCDESRKKYFIRAIQPYFPNLDSSKLVPSYCGIRPKLTGPNEPAADFIIQTHKDHNVLGLINLFGIESPGLTASLAIADNVSNSIFQA</sequence>
<evidence type="ECO:0000256" key="1">
    <source>
        <dbReference type="ARBA" id="ARBA00001974"/>
    </source>
</evidence>
<dbReference type="Gene3D" id="3.50.50.60">
    <property type="entry name" value="FAD/NAD(P)-binding domain"/>
    <property type="match status" value="1"/>
</dbReference>
<proteinExistence type="inferred from homology"/>
<feature type="domain" description="FAD dependent oxidoreductase" evidence="6">
    <location>
        <begin position="5"/>
        <end position="373"/>
    </location>
</feature>
<evidence type="ECO:0000259" key="6">
    <source>
        <dbReference type="Pfam" id="PF01266"/>
    </source>
</evidence>
<dbReference type="PANTHER" id="PTHR43104:SF4">
    <property type="entry name" value="L-2-HYDROXYGLUTARATE DEHYDROGENASE, MITOCHONDRIAL"/>
    <property type="match status" value="1"/>
</dbReference>
<comment type="cofactor">
    <cofactor evidence="1">
        <name>FAD</name>
        <dbReference type="ChEBI" id="CHEBI:57692"/>
    </cofactor>
</comment>
<dbReference type="OrthoDB" id="9801699at2"/>
<dbReference type="InterPro" id="IPR006076">
    <property type="entry name" value="FAD-dep_OxRdtase"/>
</dbReference>
<evidence type="ECO:0000313" key="7">
    <source>
        <dbReference type="EMBL" id="CCK75161.1"/>
    </source>
</evidence>
<gene>
    <name evidence="7" type="ORF">OLEAN_C09850</name>
</gene>
<accession>R4YKP0</accession>
<evidence type="ECO:0000256" key="3">
    <source>
        <dbReference type="ARBA" id="ARBA00022827"/>
    </source>
</evidence>
<reference evidence="7 8" key="1">
    <citation type="journal article" date="2013" name="Nat. Commun.">
        <title>Genome sequence and functional genomic analysis of the oil-degrading bacterium Oleispira antarctica.</title>
        <authorList>
            <person name="Kube M."/>
            <person name="Chernikova T.N."/>
            <person name="Al-Ramahi Y."/>
            <person name="Beloqui A."/>
            <person name="Lopez-Cortez N."/>
            <person name="Guazzaroni M.E."/>
            <person name="Heipieper H.J."/>
            <person name="Klages S."/>
            <person name="Kotsyurbenko O.R."/>
            <person name="Langer I."/>
            <person name="Nechitaylo T.Y."/>
            <person name="Lunsdorf H."/>
            <person name="Fernandez M."/>
            <person name="Juarez S."/>
            <person name="Ciordia S."/>
            <person name="Singer A."/>
            <person name="Kagan O."/>
            <person name="Egorova O."/>
            <person name="Petit P.A."/>
            <person name="Stogios P."/>
            <person name="Kim Y."/>
            <person name="Tchigvintsev A."/>
            <person name="Flick R."/>
            <person name="Denaro R."/>
            <person name="Genovese M."/>
            <person name="Albar J.P."/>
            <person name="Reva O.N."/>
            <person name="Martinez-Gomariz M."/>
            <person name="Tran H."/>
            <person name="Ferrer M."/>
            <person name="Savchenko A."/>
            <person name="Yakunin A.F."/>
            <person name="Yakimov M.M."/>
            <person name="Golyshina O.V."/>
            <person name="Reinhardt R."/>
            <person name="Golyshin P.N."/>
        </authorList>
    </citation>
    <scope>NUCLEOTIDE SEQUENCE [LARGE SCALE GENOMIC DNA]</scope>
</reference>
<dbReference type="STRING" id="698738.OLEAN_C09850"/>
<keyword evidence="3" id="KW-0274">FAD</keyword>
<evidence type="ECO:0000313" key="8">
    <source>
        <dbReference type="Proteomes" id="UP000032749"/>
    </source>
</evidence>
<dbReference type="Gene3D" id="3.30.9.10">
    <property type="entry name" value="D-Amino Acid Oxidase, subunit A, domain 2"/>
    <property type="match status" value="1"/>
</dbReference>
<name>R4YKP0_OLEAN</name>
<dbReference type="Pfam" id="PF01266">
    <property type="entry name" value="DAO"/>
    <property type="match status" value="1"/>
</dbReference>
<evidence type="ECO:0000256" key="5">
    <source>
        <dbReference type="ARBA" id="ARBA00037941"/>
    </source>
</evidence>
<protein>
    <recommendedName>
        <fullName evidence="6">FAD dependent oxidoreductase domain-containing protein</fullName>
    </recommendedName>
</protein>
<dbReference type="PANTHER" id="PTHR43104">
    <property type="entry name" value="L-2-HYDROXYGLUTARATE DEHYDROGENASE, MITOCHONDRIAL"/>
    <property type="match status" value="1"/>
</dbReference>
<dbReference type="KEGG" id="oai:OLEAN_C09850"/>
<evidence type="ECO:0000256" key="2">
    <source>
        <dbReference type="ARBA" id="ARBA00022630"/>
    </source>
</evidence>
<dbReference type="EMBL" id="FO203512">
    <property type="protein sequence ID" value="CCK75161.1"/>
    <property type="molecule type" value="Genomic_DNA"/>
</dbReference>
<dbReference type="GO" id="GO:0047545">
    <property type="term" value="F:(S)-2-hydroxyglutarate dehydrogenase activity"/>
    <property type="evidence" value="ECO:0007669"/>
    <property type="project" value="TreeGrafter"/>
</dbReference>
<dbReference type="AlphaFoldDB" id="R4YKP0"/>
<dbReference type="SUPFAM" id="SSF51905">
    <property type="entry name" value="FAD/NAD(P)-binding domain"/>
    <property type="match status" value="1"/>
</dbReference>
<dbReference type="InterPro" id="IPR036188">
    <property type="entry name" value="FAD/NAD-bd_sf"/>
</dbReference>
<keyword evidence="2" id="KW-0285">Flavoprotein</keyword>
<dbReference type="Proteomes" id="UP000032749">
    <property type="component" value="Chromosome"/>
</dbReference>